<evidence type="ECO:0000313" key="3">
    <source>
        <dbReference type="Proteomes" id="UP001227230"/>
    </source>
</evidence>
<reference evidence="2 3" key="1">
    <citation type="journal article" date="2023" name="Hortic Res">
        <title>The complete reference genome for grapevine (Vitis vinifera L.) genetics and breeding.</title>
        <authorList>
            <person name="Shi X."/>
            <person name="Cao S."/>
            <person name="Wang X."/>
            <person name="Huang S."/>
            <person name="Wang Y."/>
            <person name="Liu Z."/>
            <person name="Liu W."/>
            <person name="Leng X."/>
            <person name="Peng Y."/>
            <person name="Wang N."/>
            <person name="Wang Y."/>
            <person name="Ma Z."/>
            <person name="Xu X."/>
            <person name="Zhang F."/>
            <person name="Xue H."/>
            <person name="Zhong H."/>
            <person name="Wang Y."/>
            <person name="Zhang K."/>
            <person name="Velt A."/>
            <person name="Avia K."/>
            <person name="Holtgrawe D."/>
            <person name="Grimplet J."/>
            <person name="Matus J.T."/>
            <person name="Ware D."/>
            <person name="Wu X."/>
            <person name="Wang H."/>
            <person name="Liu C."/>
            <person name="Fang Y."/>
            <person name="Rustenholz C."/>
            <person name="Cheng Z."/>
            <person name="Xiao H."/>
            <person name="Zhou Y."/>
        </authorList>
    </citation>
    <scope>NUCLEOTIDE SEQUENCE [LARGE SCALE GENOMIC DNA]</scope>
    <source>
        <strain evidence="3">cv. Pinot noir / PN40024</strain>
        <tissue evidence="2">Leaf</tissue>
    </source>
</reference>
<organism evidence="2 3">
    <name type="scientific">Vitis vinifera</name>
    <name type="common">Grape</name>
    <dbReference type="NCBI Taxonomy" id="29760"/>
    <lineage>
        <taxon>Eukaryota</taxon>
        <taxon>Viridiplantae</taxon>
        <taxon>Streptophyta</taxon>
        <taxon>Embryophyta</taxon>
        <taxon>Tracheophyta</taxon>
        <taxon>Spermatophyta</taxon>
        <taxon>Magnoliopsida</taxon>
        <taxon>eudicotyledons</taxon>
        <taxon>Gunneridae</taxon>
        <taxon>Pentapetalae</taxon>
        <taxon>rosids</taxon>
        <taxon>Vitales</taxon>
        <taxon>Vitaceae</taxon>
        <taxon>Viteae</taxon>
        <taxon>Vitis</taxon>
    </lineage>
</organism>
<proteinExistence type="predicted"/>
<evidence type="ECO:0000313" key="2">
    <source>
        <dbReference type="EMBL" id="WKA05235.1"/>
    </source>
</evidence>
<dbReference type="SMART" id="SM00851">
    <property type="entry name" value="MGS"/>
    <property type="match status" value="1"/>
</dbReference>
<accession>A0ABY9DF61</accession>
<dbReference type="InterPro" id="IPR011607">
    <property type="entry name" value="MGS-like_dom"/>
</dbReference>
<dbReference type="Pfam" id="PF02142">
    <property type="entry name" value="MGS"/>
    <property type="match status" value="1"/>
</dbReference>
<gene>
    <name evidence="2" type="ORF">VitviT2T_023213</name>
</gene>
<dbReference type="EMBL" id="CP126662">
    <property type="protein sequence ID" value="WKA05235.1"/>
    <property type="molecule type" value="Genomic_DNA"/>
</dbReference>
<dbReference type="InterPro" id="IPR002695">
    <property type="entry name" value="PurH-like"/>
</dbReference>
<name>A0ABY9DF61_VITVI</name>
<dbReference type="InterPro" id="IPR036914">
    <property type="entry name" value="MGS-like_dom_sf"/>
</dbReference>
<dbReference type="Proteomes" id="UP001227230">
    <property type="component" value="Chromosome 15"/>
</dbReference>
<evidence type="ECO:0000259" key="1">
    <source>
        <dbReference type="SMART" id="SM00851"/>
    </source>
</evidence>
<keyword evidence="3" id="KW-1185">Reference proteome</keyword>
<dbReference type="PANTHER" id="PTHR11692:SF0">
    <property type="entry name" value="BIFUNCTIONAL PURINE BIOSYNTHESIS PROTEIN ATIC"/>
    <property type="match status" value="1"/>
</dbReference>
<sequence>MAEMDTISILKAQPQSTASGNKQALISLSEKNDLAFLGNSLQILGYRIVSFGGTTLALENAWVSTTKVEQLTCFPKILDGHVKTLHPNIQGGILPRRDQKHHMEALNEHGIGTFDVVVVNLYPFYDKVSSRGIEFEDEIET</sequence>
<feature type="domain" description="MGS-like" evidence="1">
    <location>
        <begin position="33"/>
        <end position="141"/>
    </location>
</feature>
<dbReference type="Gene3D" id="3.40.50.1380">
    <property type="entry name" value="Methylglyoxal synthase-like domain"/>
    <property type="match status" value="1"/>
</dbReference>
<dbReference type="PANTHER" id="PTHR11692">
    <property type="entry name" value="BIFUNCTIONAL PURINE BIOSYNTHESIS PROTEIN PURH"/>
    <property type="match status" value="1"/>
</dbReference>
<protein>
    <recommendedName>
        <fullName evidence="1">MGS-like domain-containing protein</fullName>
    </recommendedName>
</protein>
<dbReference type="SUPFAM" id="SSF52335">
    <property type="entry name" value="Methylglyoxal synthase-like"/>
    <property type="match status" value="1"/>
</dbReference>